<evidence type="ECO:0000313" key="15">
    <source>
        <dbReference type="EMBL" id="WOO85662.1"/>
    </source>
</evidence>
<keyword evidence="5" id="KW-0813">Transport</keyword>
<dbReference type="Proteomes" id="UP000827549">
    <property type="component" value="Chromosome 7"/>
</dbReference>
<dbReference type="GeneID" id="87812321"/>
<sequence>MPVPWEVSLPRVFAAVEPVLTPQAVIPLALTTVMFGATGTLLNVVKRIQNDGQPPRYGLDKWDDMMMNRDERLTGSKRGQSTNPIAPEGFSTNSVWETEKVL</sequence>
<comment type="subcellular location">
    <subcellularLocation>
        <location evidence="2">Mitochondrion inner membrane</location>
        <topology evidence="2">Single-pass membrane protein</topology>
        <orientation evidence="2">Matrix side</orientation>
    </subcellularLocation>
</comment>
<evidence type="ECO:0000256" key="1">
    <source>
        <dbReference type="ARBA" id="ARBA00003195"/>
    </source>
</evidence>
<feature type="transmembrane region" description="Helical" evidence="14">
    <location>
        <begin position="24"/>
        <end position="45"/>
    </location>
</feature>
<evidence type="ECO:0000313" key="16">
    <source>
        <dbReference type="Proteomes" id="UP000827549"/>
    </source>
</evidence>
<keyword evidence="7 14" id="KW-0812">Transmembrane</keyword>
<accession>A0AAF1BLZ1</accession>
<name>A0AAF1BLZ1_9TREE</name>
<dbReference type="RefSeq" id="XP_062631688.1">
    <property type="nucleotide sequence ID" value="XM_062775704.1"/>
</dbReference>
<evidence type="ECO:0000256" key="7">
    <source>
        <dbReference type="ARBA" id="ARBA00022692"/>
    </source>
</evidence>
<comment type="similarity">
    <text evidence="3">Belongs to the complex I NDUFA1 subunit family.</text>
</comment>
<evidence type="ECO:0000256" key="5">
    <source>
        <dbReference type="ARBA" id="ARBA00022448"/>
    </source>
</evidence>
<keyword evidence="12 14" id="KW-0472">Membrane</keyword>
<evidence type="ECO:0000256" key="10">
    <source>
        <dbReference type="ARBA" id="ARBA00022989"/>
    </source>
</evidence>
<evidence type="ECO:0000256" key="12">
    <source>
        <dbReference type="ARBA" id="ARBA00023136"/>
    </source>
</evidence>
<keyword evidence="6" id="KW-0679">Respiratory chain</keyword>
<evidence type="ECO:0000256" key="8">
    <source>
        <dbReference type="ARBA" id="ARBA00022792"/>
    </source>
</evidence>
<keyword evidence="8" id="KW-0999">Mitochondrion inner membrane</keyword>
<evidence type="ECO:0000256" key="14">
    <source>
        <dbReference type="SAM" id="Phobius"/>
    </source>
</evidence>
<gene>
    <name evidence="15" type="ORF">LOC62_07G009158</name>
</gene>
<keyword evidence="10 14" id="KW-1133">Transmembrane helix</keyword>
<evidence type="ECO:0000256" key="3">
    <source>
        <dbReference type="ARBA" id="ARBA00009960"/>
    </source>
</evidence>
<organism evidence="15 16">
    <name type="scientific">Vanrija pseudolonga</name>
    <dbReference type="NCBI Taxonomy" id="143232"/>
    <lineage>
        <taxon>Eukaryota</taxon>
        <taxon>Fungi</taxon>
        <taxon>Dikarya</taxon>
        <taxon>Basidiomycota</taxon>
        <taxon>Agaricomycotina</taxon>
        <taxon>Tremellomycetes</taxon>
        <taxon>Trichosporonales</taxon>
        <taxon>Trichosporonaceae</taxon>
        <taxon>Vanrija</taxon>
    </lineage>
</organism>
<reference evidence="15" key="1">
    <citation type="submission" date="2023-10" db="EMBL/GenBank/DDBJ databases">
        <authorList>
            <person name="Noh H."/>
        </authorList>
    </citation>
    <scope>NUCLEOTIDE SEQUENCE</scope>
    <source>
        <strain evidence="15">DUCC4014</strain>
    </source>
</reference>
<evidence type="ECO:0000256" key="4">
    <source>
        <dbReference type="ARBA" id="ARBA00016392"/>
    </source>
</evidence>
<evidence type="ECO:0000256" key="13">
    <source>
        <dbReference type="SAM" id="MobiDB-lite"/>
    </source>
</evidence>
<comment type="function">
    <text evidence="1">Accessory subunit of the mitochondrial membrane respiratory chain NADH dehydrogenase (Complex I), that is believed not to be involved in catalysis. Complex I functions in the transfer of electrons from NADH to the respiratory chain. The immediate electron acceptor for the enzyme is believed to be ubiquinone.</text>
</comment>
<dbReference type="AlphaFoldDB" id="A0AAF1BLZ1"/>
<evidence type="ECO:0000256" key="11">
    <source>
        <dbReference type="ARBA" id="ARBA00023128"/>
    </source>
</evidence>
<proteinExistence type="inferred from homology"/>
<evidence type="ECO:0000256" key="2">
    <source>
        <dbReference type="ARBA" id="ARBA00004298"/>
    </source>
</evidence>
<evidence type="ECO:0000256" key="6">
    <source>
        <dbReference type="ARBA" id="ARBA00022660"/>
    </source>
</evidence>
<protein>
    <recommendedName>
        <fullName evidence="4">NADH dehydrogenase [ubiquinone] 1 alpha subcomplex subunit 1</fullName>
    </recommendedName>
</protein>
<feature type="region of interest" description="Disordered" evidence="13">
    <location>
        <begin position="73"/>
        <end position="102"/>
    </location>
</feature>
<dbReference type="PANTHER" id="PTHR17098">
    <property type="entry name" value="NADH-UBIQUINONE OXIDOREDUCTASE MWFE SUBUNIT"/>
    <property type="match status" value="1"/>
</dbReference>
<evidence type="ECO:0000256" key="9">
    <source>
        <dbReference type="ARBA" id="ARBA00022982"/>
    </source>
</evidence>
<dbReference type="EMBL" id="CP086720">
    <property type="protein sequence ID" value="WOO85662.1"/>
    <property type="molecule type" value="Genomic_DNA"/>
</dbReference>
<dbReference type="GO" id="GO:0005743">
    <property type="term" value="C:mitochondrial inner membrane"/>
    <property type="evidence" value="ECO:0007669"/>
    <property type="project" value="UniProtKB-SubCell"/>
</dbReference>
<dbReference type="PANTHER" id="PTHR17098:SF2">
    <property type="entry name" value="NADH DEHYDROGENASE [UBIQUINONE] 1 ALPHA SUBCOMPLEX SUBUNIT 1"/>
    <property type="match status" value="1"/>
</dbReference>
<keyword evidence="16" id="KW-1185">Reference proteome</keyword>
<keyword evidence="11" id="KW-0496">Mitochondrion</keyword>
<dbReference type="InterPro" id="IPR017384">
    <property type="entry name" value="NADH_Ub_cplx-1_asu_su-1"/>
</dbReference>
<dbReference type="Pfam" id="PF15879">
    <property type="entry name" value="MWFE"/>
    <property type="match status" value="1"/>
</dbReference>
<feature type="compositionally biased region" description="Polar residues" evidence="13">
    <location>
        <begin position="77"/>
        <end position="96"/>
    </location>
</feature>
<keyword evidence="9" id="KW-0249">Electron transport</keyword>